<organism evidence="1 2">
    <name type="scientific">Nonomuraea africana</name>
    <dbReference type="NCBI Taxonomy" id="46171"/>
    <lineage>
        <taxon>Bacteria</taxon>
        <taxon>Bacillati</taxon>
        <taxon>Actinomycetota</taxon>
        <taxon>Actinomycetes</taxon>
        <taxon>Streptosporangiales</taxon>
        <taxon>Streptosporangiaceae</taxon>
        <taxon>Nonomuraea</taxon>
    </lineage>
</organism>
<accession>A0ABR9KNP5</accession>
<dbReference type="EMBL" id="JADBEF010000001">
    <property type="protein sequence ID" value="MBE1563218.1"/>
    <property type="molecule type" value="Genomic_DNA"/>
</dbReference>
<comment type="caution">
    <text evidence="1">The sequence shown here is derived from an EMBL/GenBank/DDBJ whole genome shotgun (WGS) entry which is preliminary data.</text>
</comment>
<dbReference type="Proteomes" id="UP000661607">
    <property type="component" value="Unassembled WGS sequence"/>
</dbReference>
<evidence type="ECO:0000313" key="1">
    <source>
        <dbReference type="EMBL" id="MBE1563218.1"/>
    </source>
</evidence>
<protein>
    <submittedName>
        <fullName evidence="1">rRNA maturation protein Nop10</fullName>
    </submittedName>
</protein>
<gene>
    <name evidence="1" type="ORF">H4W81_005997</name>
</gene>
<sequence>MVRAINELEAARHLWLSHMATYAKRRRQEKKERRSRPRKLDETYSWGWHRLAFCPDLDMFPGEGLVQVVRKLTSVYSVGVTDPDRCLVCDAWRLPTEACQRCGVATDEYVPRFSEADRLRMADRWRQVWGRTWATPKGWEQIERTLSERRSIPHRVRSDFDPE</sequence>
<proteinExistence type="predicted"/>
<evidence type="ECO:0000313" key="2">
    <source>
        <dbReference type="Proteomes" id="UP000661607"/>
    </source>
</evidence>
<keyword evidence="2" id="KW-1185">Reference proteome</keyword>
<name>A0ABR9KNP5_9ACTN</name>
<reference evidence="1 2" key="1">
    <citation type="submission" date="2020-10" db="EMBL/GenBank/DDBJ databases">
        <title>Sequencing the genomes of 1000 actinobacteria strains.</title>
        <authorList>
            <person name="Klenk H.-P."/>
        </authorList>
    </citation>
    <scope>NUCLEOTIDE SEQUENCE [LARGE SCALE GENOMIC DNA]</scope>
    <source>
        <strain evidence="1 2">DSM 43748</strain>
    </source>
</reference>